<dbReference type="Proteomes" id="UP000629371">
    <property type="component" value="Unassembled WGS sequence"/>
</dbReference>
<evidence type="ECO:0000313" key="3">
    <source>
        <dbReference type="EMBL" id="MBL1093384.1"/>
    </source>
</evidence>
<evidence type="ECO:0000256" key="1">
    <source>
        <dbReference type="SAM" id="Phobius"/>
    </source>
</evidence>
<keyword evidence="1" id="KW-0812">Transmembrane</keyword>
<feature type="chain" id="PRO_5046658945" description="MFS transporter" evidence="2">
    <location>
        <begin position="31"/>
        <end position="203"/>
    </location>
</feature>
<feature type="signal peptide" evidence="2">
    <location>
        <begin position="1"/>
        <end position="30"/>
    </location>
</feature>
<keyword evidence="1" id="KW-1133">Transmembrane helix</keyword>
<organism evidence="3 4">
    <name type="scientific">Streptomyces siderophoricus</name>
    <dbReference type="NCBI Taxonomy" id="2802281"/>
    <lineage>
        <taxon>Bacteria</taxon>
        <taxon>Bacillati</taxon>
        <taxon>Actinomycetota</taxon>
        <taxon>Actinomycetes</taxon>
        <taxon>Kitasatosporales</taxon>
        <taxon>Streptomycetaceae</taxon>
        <taxon>Streptomyces</taxon>
    </lineage>
</organism>
<keyword evidence="4" id="KW-1185">Reference proteome</keyword>
<reference evidence="3 4" key="1">
    <citation type="submission" date="2021-01" db="EMBL/GenBank/DDBJ databases">
        <title>WGS of actinomycetes isolated from Thailand.</title>
        <authorList>
            <person name="Thawai C."/>
        </authorList>
    </citation>
    <scope>NUCLEOTIDE SEQUENCE [LARGE SCALE GENOMIC DNA]</scope>
    <source>
        <strain evidence="3 4">CH9-7</strain>
    </source>
</reference>
<accession>A0ABS1N0C1</accession>
<keyword evidence="2" id="KW-0732">Signal</keyword>
<dbReference type="EMBL" id="JAERRI010000019">
    <property type="protein sequence ID" value="MBL1093384.1"/>
    <property type="molecule type" value="Genomic_DNA"/>
</dbReference>
<sequence>MHASPVMRILRAAVFAAVCLTLSAAGHQLAAGSAPPVWADATGFLAVLVLGYLLSARERSLLGIGGAMLTTQGGLHLAFDAAQTPARRLATTSTPMGMHATRMMAHPHPMAHAAAAHVAAALLASWWLRRGEAALWSLLRRAGTLVPGLVAWWGTRKVRLPALAYPAVPQLTTGQRPLPQVLLRHAVSRRGPPLPDPYRVLSV</sequence>
<feature type="transmembrane region" description="Helical" evidence="1">
    <location>
        <begin position="36"/>
        <end position="54"/>
    </location>
</feature>
<gene>
    <name evidence="3" type="ORF">JK360_29325</name>
</gene>
<keyword evidence="1" id="KW-0472">Membrane</keyword>
<name>A0ABS1N0C1_9ACTN</name>
<evidence type="ECO:0000256" key="2">
    <source>
        <dbReference type="SAM" id="SignalP"/>
    </source>
</evidence>
<evidence type="ECO:0008006" key="5">
    <source>
        <dbReference type="Google" id="ProtNLM"/>
    </source>
</evidence>
<evidence type="ECO:0000313" key="4">
    <source>
        <dbReference type="Proteomes" id="UP000629371"/>
    </source>
</evidence>
<comment type="caution">
    <text evidence="3">The sequence shown here is derived from an EMBL/GenBank/DDBJ whole genome shotgun (WGS) entry which is preliminary data.</text>
</comment>
<protein>
    <recommendedName>
        <fullName evidence="5">MFS transporter</fullName>
    </recommendedName>
</protein>
<proteinExistence type="predicted"/>